<dbReference type="InterPro" id="IPR006860">
    <property type="entry name" value="FecR"/>
</dbReference>
<feature type="domain" description="FecR N-terminal" evidence="4">
    <location>
        <begin position="31"/>
        <end position="72"/>
    </location>
</feature>
<evidence type="ECO:0000313" key="5">
    <source>
        <dbReference type="EMBL" id="BBO90571.1"/>
    </source>
</evidence>
<keyword evidence="2" id="KW-1133">Transmembrane helix</keyword>
<dbReference type="EMBL" id="AP021879">
    <property type="protein sequence ID" value="BBO90571.1"/>
    <property type="molecule type" value="Genomic_DNA"/>
</dbReference>
<dbReference type="RefSeq" id="WP_155311613.1">
    <property type="nucleotide sequence ID" value="NZ_AP021879.1"/>
</dbReference>
<keyword evidence="2" id="KW-0812">Transmembrane</keyword>
<evidence type="ECO:0000313" key="6">
    <source>
        <dbReference type="Proteomes" id="UP000422108"/>
    </source>
</evidence>
<dbReference type="PIRSF" id="PIRSF018266">
    <property type="entry name" value="FecR"/>
    <property type="match status" value="1"/>
</dbReference>
<proteinExistence type="predicted"/>
<feature type="region of interest" description="Disordered" evidence="1">
    <location>
        <begin position="1"/>
        <end position="21"/>
    </location>
</feature>
<evidence type="ECO:0000259" key="3">
    <source>
        <dbReference type="Pfam" id="PF04773"/>
    </source>
</evidence>
<dbReference type="GO" id="GO:0016989">
    <property type="term" value="F:sigma factor antagonist activity"/>
    <property type="evidence" value="ECO:0007669"/>
    <property type="project" value="TreeGrafter"/>
</dbReference>
<dbReference type="Gene3D" id="3.55.50.30">
    <property type="match status" value="1"/>
</dbReference>
<evidence type="ECO:0000256" key="2">
    <source>
        <dbReference type="SAM" id="Phobius"/>
    </source>
</evidence>
<feature type="domain" description="FecR protein" evidence="3">
    <location>
        <begin position="135"/>
        <end position="229"/>
    </location>
</feature>
<dbReference type="Gene3D" id="2.60.120.1440">
    <property type="match status" value="1"/>
</dbReference>
<evidence type="ECO:0000259" key="4">
    <source>
        <dbReference type="Pfam" id="PF16220"/>
    </source>
</evidence>
<dbReference type="PANTHER" id="PTHR30273:SF2">
    <property type="entry name" value="PROTEIN FECR"/>
    <property type="match status" value="1"/>
</dbReference>
<feature type="transmembrane region" description="Helical" evidence="2">
    <location>
        <begin position="106"/>
        <end position="128"/>
    </location>
</feature>
<evidence type="ECO:0000256" key="1">
    <source>
        <dbReference type="SAM" id="MobiDB-lite"/>
    </source>
</evidence>
<dbReference type="PANTHER" id="PTHR30273">
    <property type="entry name" value="PERIPLASMIC SIGNAL SENSOR AND SIGMA FACTOR ACTIVATOR FECR-RELATED"/>
    <property type="match status" value="1"/>
</dbReference>
<protein>
    <submittedName>
        <fullName evidence="5">Anti-sigma factor FoxR</fullName>
    </submittedName>
</protein>
<reference evidence="5 6" key="1">
    <citation type="submission" date="2019-11" db="EMBL/GenBank/DDBJ databases">
        <title>Comparative genomics of hydrocarbon-degrading Desulfosarcina strains.</title>
        <authorList>
            <person name="Watanabe M."/>
            <person name="Kojima H."/>
            <person name="Fukui M."/>
        </authorList>
    </citation>
    <scope>NUCLEOTIDE SEQUENCE [LARGE SCALE GENOMIC DNA]</scope>
    <source>
        <strain evidence="6">oXyS1</strain>
    </source>
</reference>
<name>A0A5K8ADC3_9BACT</name>
<dbReference type="Proteomes" id="UP000422108">
    <property type="component" value="Chromosome"/>
</dbReference>
<keyword evidence="2" id="KW-0472">Membrane</keyword>
<dbReference type="Pfam" id="PF04773">
    <property type="entry name" value="FecR"/>
    <property type="match status" value="1"/>
</dbReference>
<dbReference type="AlphaFoldDB" id="A0A5K8ADC3"/>
<dbReference type="InterPro" id="IPR032623">
    <property type="entry name" value="FecR_N"/>
</dbReference>
<keyword evidence="6" id="KW-1185">Reference proteome</keyword>
<dbReference type="Pfam" id="PF16220">
    <property type="entry name" value="DUF4880"/>
    <property type="match status" value="1"/>
</dbReference>
<sequence>MDVIDSEGNMRHTKKDQANGNASQVPACIIDQAIAWAVKLHSGMAKQADVEACAAWRAQEPMHETAWQRIQTVDRQLEAVPDGAGALACLTLENAFRNRSASRRHALKLAALAVMAVGTGLLVTGLPWQRRAAYGTDFGVRRSIELDDGSRIMLSSNTRLEVAYSLFRRTVLLKQGEVYIQTGSDRESVWGRRGFWVETEHARLEAIGTQFNVCEETGQTRLHVTDGAVAIELPTDRVIFHAGDTVCIDTAGRHLKRVDHLDYDPMAWTRGAIVAKRMCLAEFAAQLNRYHNGKVQVRGDIADLRVSGVFQLDGPDALSRALNALSNTLPVDISREGAFFVVR</sequence>
<gene>
    <name evidence="5" type="primary">foxR</name>
    <name evidence="5" type="ORF">DSCOOX_37510</name>
</gene>
<dbReference type="InterPro" id="IPR012373">
    <property type="entry name" value="Ferrdict_sens_TM"/>
</dbReference>
<organism evidence="5 6">
    <name type="scientific">Desulfosarcina ovata subsp. ovata</name>
    <dbReference type="NCBI Taxonomy" id="2752305"/>
    <lineage>
        <taxon>Bacteria</taxon>
        <taxon>Pseudomonadati</taxon>
        <taxon>Thermodesulfobacteriota</taxon>
        <taxon>Desulfobacteria</taxon>
        <taxon>Desulfobacterales</taxon>
        <taxon>Desulfosarcinaceae</taxon>
        <taxon>Desulfosarcina</taxon>
    </lineage>
</organism>
<accession>A0A5K8ADC3</accession>